<feature type="domain" description="FAD-binding" evidence="1">
    <location>
        <begin position="327"/>
        <end position="367"/>
    </location>
</feature>
<dbReference type="InterPro" id="IPR002938">
    <property type="entry name" value="FAD-bd"/>
</dbReference>
<accession>A0ABP0W9D8</accession>
<evidence type="ECO:0000313" key="3">
    <source>
        <dbReference type="Proteomes" id="UP001497444"/>
    </source>
</evidence>
<dbReference type="InterPro" id="IPR036188">
    <property type="entry name" value="FAD/NAD-bd_sf"/>
</dbReference>
<dbReference type="SUPFAM" id="SSF51905">
    <property type="entry name" value="FAD/NAD(P)-binding domain"/>
    <property type="match status" value="1"/>
</dbReference>
<protein>
    <recommendedName>
        <fullName evidence="1">FAD-binding domain-containing protein</fullName>
    </recommendedName>
</protein>
<feature type="domain" description="FAD-binding" evidence="1">
    <location>
        <begin position="2"/>
        <end position="185"/>
    </location>
</feature>
<dbReference type="Gene3D" id="3.50.50.60">
    <property type="entry name" value="FAD/NAD(P)-binding domain"/>
    <property type="match status" value="1"/>
</dbReference>
<dbReference type="PANTHER" id="PTHR46496">
    <property type="match status" value="1"/>
</dbReference>
<dbReference type="PANTHER" id="PTHR46496:SF4">
    <property type="entry name" value="ZEAXANTHIN EPOXIDASE"/>
    <property type="match status" value="1"/>
</dbReference>
<evidence type="ECO:0000259" key="1">
    <source>
        <dbReference type="Pfam" id="PF01494"/>
    </source>
</evidence>
<dbReference type="PRINTS" id="PR00420">
    <property type="entry name" value="RNGMNOXGNASE"/>
</dbReference>
<evidence type="ECO:0000313" key="2">
    <source>
        <dbReference type="EMBL" id="CAK9263424.1"/>
    </source>
</evidence>
<sequence>MDMDVVIVGGGLGGLALAVGLRERGIKAQVYERAAEHRHNTGTAISIGHNGINALESIQPGLALDQMGEFGSYTRILSSILPGVTPGEKDIVTRSAIPPGRMLMIPWKEARDVLVQNLDPAMIHYGHTFVHYTPIQGGVEVYFDVKEEEEKNMDDFTSVSKSREKVVCAKLLVGADGVWSQVRQIMIGDKPRDLKLVLWNAIVHNPDSALFKLHEKDELKFIGMGGKRVGFLMDVGTSILLRDGLGAERTLWQLRAPDEDGELARTRKTDLEVHGQNALKMRVLKHVKGPELAFKAVEEAIEATDPQSIWERNLYDRLPLEKWTDPSGHVVLIGDAAHGMHPGPGEGARTTFEDAHQLSILLHNVFSTSDWNDKLHKALAQFEEVRIPRLRRIQAYAAELTGFRELIPDWVLELPLEEKLRRSSEFSEWTQTYPKNITGDAASTYWKP</sequence>
<organism evidence="2 3">
    <name type="scientific">Sphagnum jensenii</name>
    <dbReference type="NCBI Taxonomy" id="128206"/>
    <lineage>
        <taxon>Eukaryota</taxon>
        <taxon>Viridiplantae</taxon>
        <taxon>Streptophyta</taxon>
        <taxon>Embryophyta</taxon>
        <taxon>Bryophyta</taxon>
        <taxon>Sphagnophytina</taxon>
        <taxon>Sphagnopsida</taxon>
        <taxon>Sphagnales</taxon>
        <taxon>Sphagnaceae</taxon>
        <taxon>Sphagnum</taxon>
    </lineage>
</organism>
<reference evidence="2" key="1">
    <citation type="submission" date="2024-02" db="EMBL/GenBank/DDBJ databases">
        <authorList>
            <consortium name="ELIXIR-Norway"/>
            <consortium name="Elixir Norway"/>
        </authorList>
    </citation>
    <scope>NUCLEOTIDE SEQUENCE</scope>
</reference>
<name>A0ABP0W9D8_9BRYO</name>
<dbReference type="EMBL" id="OZ020110">
    <property type="protein sequence ID" value="CAK9263424.1"/>
    <property type="molecule type" value="Genomic_DNA"/>
</dbReference>
<keyword evidence="3" id="KW-1185">Reference proteome</keyword>
<dbReference type="Proteomes" id="UP001497444">
    <property type="component" value="Chromosome 15"/>
</dbReference>
<gene>
    <name evidence="2" type="ORF">CSSPJE1EN1_LOCUS8902</name>
</gene>
<proteinExistence type="predicted"/>
<dbReference type="Pfam" id="PF01494">
    <property type="entry name" value="FAD_binding_3"/>
    <property type="match status" value="2"/>
</dbReference>